<proteinExistence type="predicted"/>
<evidence type="ECO:0000313" key="3">
    <source>
        <dbReference type="Proteomes" id="UP000283269"/>
    </source>
</evidence>
<evidence type="ECO:0000313" key="2">
    <source>
        <dbReference type="EMBL" id="PPQ93192.1"/>
    </source>
</evidence>
<keyword evidence="3" id="KW-1185">Reference proteome</keyword>
<protein>
    <submittedName>
        <fullName evidence="2">Uncharacterized protein</fullName>
    </submittedName>
</protein>
<feature type="coiled-coil region" evidence="1">
    <location>
        <begin position="156"/>
        <end position="208"/>
    </location>
</feature>
<sequence>MSFPSPGSVSTLDLDCVIIHNNHKMVSNSSALCDSSLENVTSMLSSDIVLKYNISPDRVANKISAIRLFNQALILPYPPSNSDPSIMVKSLVGGAEKFLFMFEMKDSFPTIGFEKAAVDEAHEYLKHWQTEEEKQFKVEIKAEEEMCNMKVLLMHVENTEKELKQVAVKVESAEKEFKQFAAKAEKDLKEIVARAESTEKELKELVTQETKRVTKDTLALYQIRIHHLLNIVQEQLAYLGFGKDVATRVAGATKLLQGKDTFIGNLIECGTIFLLVDDSDMCDMEDKTAHPPDPVTEDNAEQHKTAVIKAMGDNELRVKLMSCIKYSDSKNCPDVFEIELKLTIMLCNPHEII</sequence>
<keyword evidence="1" id="KW-0175">Coiled coil</keyword>
<dbReference type="EMBL" id="NHYD01000813">
    <property type="protein sequence ID" value="PPQ93192.1"/>
    <property type="molecule type" value="Genomic_DNA"/>
</dbReference>
<dbReference type="AlphaFoldDB" id="A0A409XQV5"/>
<evidence type="ECO:0000256" key="1">
    <source>
        <dbReference type="SAM" id="Coils"/>
    </source>
</evidence>
<comment type="caution">
    <text evidence="2">The sequence shown here is derived from an EMBL/GenBank/DDBJ whole genome shotgun (WGS) entry which is preliminary data.</text>
</comment>
<dbReference type="InParanoid" id="A0A409XQV5"/>
<organism evidence="2 3">
    <name type="scientific">Psilocybe cyanescens</name>
    <dbReference type="NCBI Taxonomy" id="93625"/>
    <lineage>
        <taxon>Eukaryota</taxon>
        <taxon>Fungi</taxon>
        <taxon>Dikarya</taxon>
        <taxon>Basidiomycota</taxon>
        <taxon>Agaricomycotina</taxon>
        <taxon>Agaricomycetes</taxon>
        <taxon>Agaricomycetidae</taxon>
        <taxon>Agaricales</taxon>
        <taxon>Agaricineae</taxon>
        <taxon>Strophariaceae</taxon>
        <taxon>Psilocybe</taxon>
    </lineage>
</organism>
<dbReference type="Proteomes" id="UP000283269">
    <property type="component" value="Unassembled WGS sequence"/>
</dbReference>
<name>A0A409XQV5_PSICY</name>
<reference evidence="2 3" key="1">
    <citation type="journal article" date="2018" name="Evol. Lett.">
        <title>Horizontal gene cluster transfer increased hallucinogenic mushroom diversity.</title>
        <authorList>
            <person name="Reynolds H.T."/>
            <person name="Vijayakumar V."/>
            <person name="Gluck-Thaler E."/>
            <person name="Korotkin H.B."/>
            <person name="Matheny P.B."/>
            <person name="Slot J.C."/>
        </authorList>
    </citation>
    <scope>NUCLEOTIDE SEQUENCE [LARGE SCALE GENOMIC DNA]</scope>
    <source>
        <strain evidence="2 3">2631</strain>
    </source>
</reference>
<dbReference type="OrthoDB" id="10629490at2759"/>
<accession>A0A409XQV5</accession>
<gene>
    <name evidence="2" type="ORF">CVT25_007800</name>
</gene>